<reference evidence="13" key="1">
    <citation type="submission" date="2022-10" db="EMBL/GenBank/DDBJ databases">
        <authorList>
            <person name="Byrne P K."/>
        </authorList>
    </citation>
    <scope>NUCLEOTIDE SEQUENCE</scope>
    <source>
        <strain evidence="13">CBS7001</strain>
    </source>
</reference>
<comment type="catalytic activity">
    <reaction evidence="11">
        <text>(R)-mevalonate + 2 NADP(+) + CoA = (3S)-3-hydroxy-3-methylglutaryl-CoA + 2 NADPH + 2 H(+)</text>
        <dbReference type="Rhea" id="RHEA:15989"/>
        <dbReference type="ChEBI" id="CHEBI:15378"/>
        <dbReference type="ChEBI" id="CHEBI:36464"/>
        <dbReference type="ChEBI" id="CHEBI:43074"/>
        <dbReference type="ChEBI" id="CHEBI:57287"/>
        <dbReference type="ChEBI" id="CHEBI:57783"/>
        <dbReference type="ChEBI" id="CHEBI:58349"/>
        <dbReference type="EC" id="1.1.1.34"/>
    </reaction>
</comment>
<feature type="transmembrane region" description="Helical" evidence="11">
    <location>
        <begin position="499"/>
        <end position="519"/>
    </location>
</feature>
<dbReference type="GO" id="GO:0015936">
    <property type="term" value="P:coenzyme A metabolic process"/>
    <property type="evidence" value="ECO:0007669"/>
    <property type="project" value="InterPro"/>
</dbReference>
<dbReference type="InterPro" id="IPR004554">
    <property type="entry name" value="HMG_CoA_Rdtase_eu_arc"/>
</dbReference>
<evidence type="ECO:0000256" key="2">
    <source>
        <dbReference type="ARBA" id="ARBA00004477"/>
    </source>
</evidence>
<feature type="transmembrane region" description="Helical" evidence="11">
    <location>
        <begin position="398"/>
        <end position="422"/>
    </location>
</feature>
<dbReference type="GO" id="GO:0005778">
    <property type="term" value="C:peroxisomal membrane"/>
    <property type="evidence" value="ECO:0007669"/>
    <property type="project" value="TreeGrafter"/>
</dbReference>
<dbReference type="PANTHER" id="PTHR10572">
    <property type="entry name" value="3-HYDROXY-3-METHYLGLUTARYL-COENZYME A REDUCTASE"/>
    <property type="match status" value="1"/>
</dbReference>
<evidence type="ECO:0000256" key="1">
    <source>
        <dbReference type="ARBA" id="ARBA00004259"/>
    </source>
</evidence>
<keyword evidence="5 11" id="KW-0256">Endoplasmic reticulum</keyword>
<dbReference type="FunFam" id="1.10.3270.10:FF:000001">
    <property type="entry name" value="3-hydroxy-3-methylglutaryl coenzyme A reductase"/>
    <property type="match status" value="1"/>
</dbReference>
<sequence length="1055" mass="115739">MPLLSKKLKLVAKPIAYVSRFSAKRPIHIILVSLIISAFAYLSVIQYYFNGWQLDSNSVFETAPNRDTNSLFQECSHYYRDSSLNGWVSITPNEASELSTPHHYYLLNLNFNSPNESASIPDLSNTVFDKENTKYVLQENLDVSKELSSTDGTQWRLRSDKKSLFDVKTLAYSLYDVLTTNIAQADPFDVLIIVTAYFMMFYTIFGLFNDMRKTGSNFWLSASTVVNSASSLFLALYVTQCVLGKEVSALTLFEGLPFIVVVVGFKHKVKIAQYALEKFERVGLSKRITTDEIIFEAMGEEGARLIQDHLLCIVAFIGCSIYAHQLKTLTNFCILSAFILIFELILTPTFYSAILALRLEMNIIHRSTIIKQTLEEDGVIPSTARIISKAEKKSVSSFLNLSVVVIIMKLSVILLFVFINFYNFGANWVNDAFNSLYSKREQISLPDFITSNTSENFNEQAIVTVTPLLFYRPIKSYQRVEDMILLLLRNVSVAIRDRFVSKLVLFALVFSAVINVYLLNAARIHTSYTADQLVKTEFTKRSHTTPTARASTPVLTKKTVTAESKTKVSTIVQASSSVSSFSSSEEDESRDIESLDKKIRPLEELEALLNSGSTDQLKNKEVAALVVHGKLPLYALEKKLGDTTRAVAVRRKALSILAEAPVLASDRLPYKHYDYDRVFGACCENVIGYMPLPVGVIGPLVIDGTSYHIPMATTEGCLVASAMRGCKAINAGGGATTVLTKDGMTRGPVVRFPTLIRSGACKIWIDSEEGQNTIKKAFNSTSRFARLQHVQTCLAGDLLFIRFRTTTGDAMGMNMISKGVEYSLKLMVEEYGWGDMEIVSVSGNYCTDKKPAAINWIEGRGKSVVAEATIPGDVVRKVLKSDVAALVELNIAKNLVGSAMAGSVGGFNAHAANLVTAVFLALGQDPAQNVESSNCITLMKEVDGDLRISVSMPSIEVGTIGGGTVLEPQGAMLDLLGVRGPHATAPGTNARQLARIVACAVLAGELSLCAALAAGHLVQSHMAHNRKPAQPAKPNNLDATDINRLKDGSVTCIKS</sequence>
<dbReference type="PRINTS" id="PR00071">
    <property type="entry name" value="HMGCOARDTASE"/>
</dbReference>
<name>A0AA35NKU2_SACUV</name>
<dbReference type="PROSITE" id="PS50156">
    <property type="entry name" value="SSD"/>
    <property type="match status" value="1"/>
</dbReference>
<dbReference type="GO" id="GO:0005635">
    <property type="term" value="C:nuclear envelope"/>
    <property type="evidence" value="ECO:0007669"/>
    <property type="project" value="UniProtKB-SubCell"/>
</dbReference>
<keyword evidence="7 11" id="KW-1133">Transmembrane helix</keyword>
<dbReference type="SUPFAM" id="SSF56542">
    <property type="entry name" value="Substrate-binding domain of HMG-CoA reductase"/>
    <property type="match status" value="1"/>
</dbReference>
<dbReference type="PANTHER" id="PTHR10572:SF24">
    <property type="entry name" value="3-HYDROXY-3-METHYLGLUTARYL-COENZYME A REDUCTASE"/>
    <property type="match status" value="1"/>
</dbReference>
<dbReference type="SUPFAM" id="SSF55035">
    <property type="entry name" value="NAD-binding domain of HMG-CoA reductase"/>
    <property type="match status" value="1"/>
</dbReference>
<comment type="pathway">
    <text evidence="11">Metabolic intermediate biosynthesis; (R)-mevalonate biosynthesis; (R)-mevalonate from acetyl-CoA: step 3/3.</text>
</comment>
<evidence type="ECO:0000256" key="9">
    <source>
        <dbReference type="ARBA" id="ARBA00023136"/>
    </source>
</evidence>
<gene>
    <name evidence="13" type="primary">SUVC13G0620</name>
    <name evidence="13" type="ORF">SUVC_13G0620</name>
</gene>
<comment type="subcellular location">
    <subcellularLocation>
        <location evidence="2 11">Endoplasmic reticulum membrane</location>
        <topology evidence="2 11">Multi-pass membrane protein</topology>
    </subcellularLocation>
    <subcellularLocation>
        <location evidence="1">Nucleus envelope</location>
    </subcellularLocation>
</comment>
<proteinExistence type="inferred from homology"/>
<dbReference type="Pfam" id="PF12349">
    <property type="entry name" value="Sterol-sensing"/>
    <property type="match status" value="1"/>
</dbReference>
<dbReference type="NCBIfam" id="TIGR00533">
    <property type="entry name" value="HMG_CoA_R_NADP"/>
    <property type="match status" value="1"/>
</dbReference>
<evidence type="ECO:0000256" key="5">
    <source>
        <dbReference type="ARBA" id="ARBA00022824"/>
    </source>
</evidence>
<dbReference type="PROSITE" id="PS50065">
    <property type="entry name" value="HMG_COA_REDUCTASE_4"/>
    <property type="match status" value="1"/>
</dbReference>
<dbReference type="Gene3D" id="1.10.3270.10">
    <property type="entry name" value="HMGR, N-terminal domain"/>
    <property type="match status" value="1"/>
</dbReference>
<dbReference type="AlphaFoldDB" id="A0AA35NKU2"/>
<dbReference type="InterPro" id="IPR009023">
    <property type="entry name" value="HMG_CoA_Rdtase_NAD(P)-bd_sf"/>
</dbReference>
<protein>
    <recommendedName>
        <fullName evidence="11">3-hydroxy-3-methylglutaryl coenzyme A reductase</fullName>
        <shortName evidence="11">HMG-CoA reductase</shortName>
        <ecNumber evidence="11">1.1.1.34</ecNumber>
    </recommendedName>
</protein>
<keyword evidence="6 11" id="KW-0521">NADP</keyword>
<evidence type="ECO:0000256" key="3">
    <source>
        <dbReference type="ARBA" id="ARBA00007661"/>
    </source>
</evidence>
<dbReference type="GO" id="GO:0005789">
    <property type="term" value="C:endoplasmic reticulum membrane"/>
    <property type="evidence" value="ECO:0007669"/>
    <property type="project" value="UniProtKB-SubCell"/>
</dbReference>
<comment type="function">
    <text evidence="10">HMG-CoA reductase; part of the first module of ergosterol biosynthesis pathway constitutes by the early steps of the pathway, conserved across all eukaryotes, and which results in the formation of mevalonate from acetyl-coenzyme A (acetyl-CoA). HMG1 and HMG2 catalyze the reduction of hydroxymethylglutaryl-CoA (HMG-CoA) to mevalonate that is the rate-limiting step within the first mosule. The first module starts with the action of the cytosolic acetyl-CoA acetyltransferase ERG10 that catalyzes the formation of acetoacetyl-CoA. The hydroxymethylglutaryl-CoA synthase ERG13 then condenses acetyl-CoA with acetoacetyl-CoA to form HMG-CoA. The rate-limiting step of the early module is the reduction to mevalonate by the 3-hydroxy-3-methylglutaryl-coenzyme A (HMG-CoA) reductases HMG1 and HMG2 which are derived from a single ancestral HMGR gene by gene duplication.</text>
</comment>
<dbReference type="EC" id="1.1.1.34" evidence="11"/>
<evidence type="ECO:0000256" key="6">
    <source>
        <dbReference type="ARBA" id="ARBA00022857"/>
    </source>
</evidence>
<dbReference type="InterPro" id="IPR009029">
    <property type="entry name" value="HMG_CoA_Rdtase_sub-bd_dom_sf"/>
</dbReference>
<dbReference type="InterPro" id="IPR023076">
    <property type="entry name" value="HMG_CoA_Rdtase_CS"/>
</dbReference>
<dbReference type="EMBL" id="OX365924">
    <property type="protein sequence ID" value="CAI4047893.1"/>
    <property type="molecule type" value="Genomic_DNA"/>
</dbReference>
<dbReference type="Gene3D" id="3.30.70.420">
    <property type="entry name" value="Hydroxymethylglutaryl-CoA reductase, class I/II, NAD/NADP-binding domain"/>
    <property type="match status" value="1"/>
</dbReference>
<evidence type="ECO:0000313" key="13">
    <source>
        <dbReference type="EMBL" id="CAI4047893.1"/>
    </source>
</evidence>
<dbReference type="Proteomes" id="UP001162090">
    <property type="component" value="Chromosome 13"/>
</dbReference>
<dbReference type="InterPro" id="IPR025583">
    <property type="entry name" value="HMG-CoA_N_dom"/>
</dbReference>
<organism evidence="13 14">
    <name type="scientific">Saccharomyces uvarum</name>
    <name type="common">Yeast</name>
    <name type="synonym">Saccharomyces bayanus var. uvarum</name>
    <dbReference type="NCBI Taxonomy" id="230603"/>
    <lineage>
        <taxon>Eukaryota</taxon>
        <taxon>Fungi</taxon>
        <taxon>Dikarya</taxon>
        <taxon>Ascomycota</taxon>
        <taxon>Saccharomycotina</taxon>
        <taxon>Saccharomycetes</taxon>
        <taxon>Saccharomycetales</taxon>
        <taxon>Saccharomycetaceae</taxon>
        <taxon>Saccharomyces</taxon>
    </lineage>
</organism>
<dbReference type="FunFam" id="3.90.770.10:FF:000001">
    <property type="entry name" value="3-hydroxy-3-methylglutaryl coenzyme A reductase"/>
    <property type="match status" value="1"/>
</dbReference>
<dbReference type="CDD" id="cd00643">
    <property type="entry name" value="HMG-CoA_reductase_classI"/>
    <property type="match status" value="1"/>
</dbReference>
<dbReference type="InterPro" id="IPR053958">
    <property type="entry name" value="HMGCR/SNAP/NPC1-like_SSD"/>
</dbReference>
<keyword evidence="9 11" id="KW-0472">Membrane</keyword>
<evidence type="ECO:0000256" key="10">
    <source>
        <dbReference type="ARBA" id="ARBA00056313"/>
    </source>
</evidence>
<evidence type="ECO:0000256" key="8">
    <source>
        <dbReference type="ARBA" id="ARBA00023002"/>
    </source>
</evidence>
<keyword evidence="4 11" id="KW-0812">Transmembrane</keyword>
<feature type="transmembrane region" description="Helical" evidence="11">
    <location>
        <begin position="329"/>
        <end position="357"/>
    </location>
</feature>
<comment type="similarity">
    <text evidence="3 11">Belongs to the HMG-CoA reductase family.</text>
</comment>
<dbReference type="GO" id="GO:0006696">
    <property type="term" value="P:ergosterol biosynthetic process"/>
    <property type="evidence" value="ECO:0007669"/>
    <property type="project" value="UniProtKB-ARBA"/>
</dbReference>
<dbReference type="InterPro" id="IPR002202">
    <property type="entry name" value="HMG_CoA_Rdtase"/>
</dbReference>
<feature type="transmembrane region" description="Helical" evidence="11">
    <location>
        <begin position="29"/>
        <end position="49"/>
    </location>
</feature>
<evidence type="ECO:0000259" key="12">
    <source>
        <dbReference type="PROSITE" id="PS50156"/>
    </source>
</evidence>
<dbReference type="GO" id="GO:0008299">
    <property type="term" value="P:isoprenoid biosynthetic process"/>
    <property type="evidence" value="ECO:0007669"/>
    <property type="project" value="InterPro"/>
</dbReference>
<dbReference type="PROSITE" id="PS00066">
    <property type="entry name" value="HMG_COA_REDUCTASE_1"/>
    <property type="match status" value="1"/>
</dbReference>
<keyword evidence="8 11" id="KW-0560">Oxidoreductase</keyword>
<evidence type="ECO:0000256" key="7">
    <source>
        <dbReference type="ARBA" id="ARBA00022989"/>
    </source>
</evidence>
<dbReference type="InterPro" id="IPR023282">
    <property type="entry name" value="HMG_CoA_Rdtase_N"/>
</dbReference>
<accession>A0AA35NKU2</accession>
<dbReference type="FunFam" id="3.30.70.420:FF:000001">
    <property type="entry name" value="3-hydroxy-3-methylglutaryl coenzyme A reductase"/>
    <property type="match status" value="1"/>
</dbReference>
<dbReference type="InterPro" id="IPR000731">
    <property type="entry name" value="SSD"/>
</dbReference>
<feature type="transmembrane region" description="Helical" evidence="11">
    <location>
        <begin position="220"/>
        <end position="240"/>
    </location>
</feature>
<dbReference type="PROSITE" id="PS01192">
    <property type="entry name" value="HMG_COA_REDUCTASE_3"/>
    <property type="match status" value="1"/>
</dbReference>
<dbReference type="GO" id="GO:0004420">
    <property type="term" value="F:hydroxymethylglutaryl-CoA reductase (NADPH) activity"/>
    <property type="evidence" value="ECO:0007669"/>
    <property type="project" value="UniProtKB-EC"/>
</dbReference>
<evidence type="ECO:0000256" key="4">
    <source>
        <dbReference type="ARBA" id="ARBA00022692"/>
    </source>
</evidence>
<dbReference type="InterPro" id="IPR023074">
    <property type="entry name" value="HMG_CoA_Rdtase_cat_sf"/>
</dbReference>
<dbReference type="Pfam" id="PF13323">
    <property type="entry name" value="HPIH"/>
    <property type="match status" value="1"/>
</dbReference>
<feature type="transmembrane region" description="Helical" evidence="11">
    <location>
        <begin position="190"/>
        <end position="208"/>
    </location>
</feature>
<dbReference type="Gene3D" id="3.90.770.10">
    <property type="entry name" value="3-hydroxy-3-methylglutaryl-coenzyme A Reductase, Chain A, domain 2"/>
    <property type="match status" value="1"/>
</dbReference>
<evidence type="ECO:0000313" key="14">
    <source>
        <dbReference type="Proteomes" id="UP001162090"/>
    </source>
</evidence>
<dbReference type="Pfam" id="PF00368">
    <property type="entry name" value="HMG-CoA_red"/>
    <property type="match status" value="1"/>
</dbReference>
<feature type="domain" description="SSD" evidence="12">
    <location>
        <begin position="189"/>
        <end position="357"/>
    </location>
</feature>
<feature type="transmembrane region" description="Helical" evidence="11">
    <location>
        <begin position="246"/>
        <end position="265"/>
    </location>
</feature>
<evidence type="ECO:0000256" key="11">
    <source>
        <dbReference type="RuleBase" id="RU361219"/>
    </source>
</evidence>
<dbReference type="PROSITE" id="PS00318">
    <property type="entry name" value="HMG_COA_REDUCTASE_2"/>
    <property type="match status" value="1"/>
</dbReference>